<evidence type="ECO:0000313" key="2">
    <source>
        <dbReference type="EMBL" id="QNO58056.1"/>
    </source>
</evidence>
<reference evidence="2" key="1">
    <citation type="submission" date="2020-06" db="EMBL/GenBank/DDBJ databases">
        <title>Unique genomic features of the anaerobic methanotrophic archaea.</title>
        <authorList>
            <person name="Chadwick G.L."/>
            <person name="Skennerton C.T."/>
            <person name="Laso-Perez R."/>
            <person name="Leu A.O."/>
            <person name="Speth D.R."/>
            <person name="Yu H."/>
            <person name="Morgan-Lang C."/>
            <person name="Hatzenpichler R."/>
            <person name="Goudeau D."/>
            <person name="Malmstrom R."/>
            <person name="Brazelton W.J."/>
            <person name="Woyke T."/>
            <person name="Hallam S.J."/>
            <person name="Tyson G.W."/>
            <person name="Wegener G."/>
            <person name="Boetius A."/>
            <person name="Orphan V."/>
        </authorList>
    </citation>
    <scope>NUCLEOTIDE SEQUENCE</scope>
</reference>
<sequence>MLELIYYGLFLLLYGFGAWMFFNGLQDLITNASKASKPQPSATQFDIDNMKPGTVCTAKHPGDIGEIDSNAPSHGEPGVAEIANEERLRIEQEHRSILEDVIQEVLTEQPTSFDAIYEKYSGKCTTRELKKKLDKPRGRYSVKQYLREMENEGKLKRVMNVREYFYVVVEEENEEVVSESGHVGVFQANELNEGVVIERQSDL</sequence>
<keyword evidence="1" id="KW-1133">Transmembrane helix</keyword>
<feature type="transmembrane region" description="Helical" evidence="1">
    <location>
        <begin position="6"/>
        <end position="25"/>
    </location>
</feature>
<accession>A0A7G9ZCS2</accession>
<dbReference type="EMBL" id="MT631712">
    <property type="protein sequence ID" value="QNO58056.1"/>
    <property type="molecule type" value="Genomic_DNA"/>
</dbReference>
<evidence type="ECO:0000256" key="1">
    <source>
        <dbReference type="SAM" id="Phobius"/>
    </source>
</evidence>
<keyword evidence="1" id="KW-0472">Membrane</keyword>
<organism evidence="2">
    <name type="scientific">Candidatus Methanophaga sp. ANME-1 ERB7</name>
    <dbReference type="NCBI Taxonomy" id="2759913"/>
    <lineage>
        <taxon>Archaea</taxon>
        <taxon>Methanobacteriati</taxon>
        <taxon>Methanobacteriota</taxon>
        <taxon>Stenosarchaea group</taxon>
        <taxon>Methanomicrobia</taxon>
        <taxon>Candidatus Methanophagales</taxon>
        <taxon>Candidatus Methanophagaceae</taxon>
        <taxon>Candidatus Methanophaga</taxon>
    </lineage>
</organism>
<gene>
    <name evidence="2" type="ORF">BLAHKPKO_00020</name>
</gene>
<keyword evidence="1" id="KW-0812">Transmembrane</keyword>
<proteinExistence type="predicted"/>
<dbReference type="AlphaFoldDB" id="A0A7G9ZCS2"/>
<protein>
    <submittedName>
        <fullName evidence="2">Uncharacterized protein</fullName>
    </submittedName>
</protein>
<name>A0A7G9ZCS2_9EURY</name>